<dbReference type="AlphaFoldDB" id="A0A8C6VLK1"/>
<accession>A0A8C6VLK1</accession>
<dbReference type="OrthoDB" id="10268011at2759"/>
<reference evidence="2" key="2">
    <citation type="submission" date="2025-09" db="UniProtKB">
        <authorList>
            <consortium name="Ensembl"/>
        </authorList>
    </citation>
    <scope>IDENTIFICATION</scope>
</reference>
<dbReference type="GO" id="GO:0006396">
    <property type="term" value="P:RNA processing"/>
    <property type="evidence" value="ECO:0007669"/>
    <property type="project" value="InterPro"/>
</dbReference>
<dbReference type="GO" id="GO:0003726">
    <property type="term" value="F:double-stranded RNA adenosine deaminase activity"/>
    <property type="evidence" value="ECO:0007669"/>
    <property type="project" value="TreeGrafter"/>
</dbReference>
<reference evidence="2" key="1">
    <citation type="submission" date="2025-08" db="UniProtKB">
        <authorList>
            <consortium name="Ensembl"/>
        </authorList>
    </citation>
    <scope>IDENTIFICATION</scope>
</reference>
<dbReference type="InterPro" id="IPR002466">
    <property type="entry name" value="A_deamin"/>
</dbReference>
<dbReference type="GO" id="GO:0005730">
    <property type="term" value="C:nucleolus"/>
    <property type="evidence" value="ECO:0007669"/>
    <property type="project" value="TreeGrafter"/>
</dbReference>
<protein>
    <recommendedName>
        <fullName evidence="1">A to I editase domain-containing protein</fullName>
    </recommendedName>
</protein>
<dbReference type="SMR" id="A0A8C6VLK1"/>
<dbReference type="PROSITE" id="PS50141">
    <property type="entry name" value="A_DEAMIN_EDITASE"/>
    <property type="match status" value="1"/>
</dbReference>
<dbReference type="Proteomes" id="UP000694559">
    <property type="component" value="Unplaced"/>
</dbReference>
<name>A0A8C6VLK1_NAJNA</name>
<evidence type="ECO:0000313" key="2">
    <source>
        <dbReference type="Ensembl" id="ENSNNAP00000006057.1"/>
    </source>
</evidence>
<dbReference type="PANTHER" id="PTHR10910">
    <property type="entry name" value="EUKARYOTE SPECIFIC DSRNA BINDING PROTEIN"/>
    <property type="match status" value="1"/>
</dbReference>
<dbReference type="OMA" id="MFSARWA"/>
<dbReference type="GO" id="GO:0005737">
    <property type="term" value="C:cytoplasm"/>
    <property type="evidence" value="ECO:0007669"/>
    <property type="project" value="TreeGrafter"/>
</dbReference>
<dbReference type="GeneTree" id="ENSGT00940000157243"/>
<keyword evidence="3" id="KW-1185">Reference proteome</keyword>
<organism evidence="2 3">
    <name type="scientific">Naja naja</name>
    <name type="common">Indian cobra</name>
    <dbReference type="NCBI Taxonomy" id="35670"/>
    <lineage>
        <taxon>Eukaryota</taxon>
        <taxon>Metazoa</taxon>
        <taxon>Chordata</taxon>
        <taxon>Craniata</taxon>
        <taxon>Vertebrata</taxon>
        <taxon>Euteleostomi</taxon>
        <taxon>Lepidosauria</taxon>
        <taxon>Squamata</taxon>
        <taxon>Bifurcata</taxon>
        <taxon>Unidentata</taxon>
        <taxon>Episquamata</taxon>
        <taxon>Toxicofera</taxon>
        <taxon>Serpentes</taxon>
        <taxon>Colubroidea</taxon>
        <taxon>Elapidae</taxon>
        <taxon>Elapinae</taxon>
        <taxon>Naja</taxon>
    </lineage>
</organism>
<proteinExistence type="predicted"/>
<dbReference type="PANTHER" id="PTHR10910:SF107">
    <property type="entry name" value="DOUBLE-STRANDED RNA-SPECIFIC ADENOSINE DEAMINASE"/>
    <property type="match status" value="1"/>
</dbReference>
<dbReference type="GO" id="GO:0006382">
    <property type="term" value="P:adenosine to inosine editing"/>
    <property type="evidence" value="ECO:0007669"/>
    <property type="project" value="TreeGrafter"/>
</dbReference>
<dbReference type="GO" id="GO:0003725">
    <property type="term" value="F:double-stranded RNA binding"/>
    <property type="evidence" value="ECO:0007669"/>
    <property type="project" value="TreeGrafter"/>
</dbReference>
<evidence type="ECO:0000259" key="1">
    <source>
        <dbReference type="PROSITE" id="PS50141"/>
    </source>
</evidence>
<dbReference type="Ensembl" id="ENSNNAT00000006331.1">
    <property type="protein sequence ID" value="ENSNNAP00000006057.1"/>
    <property type="gene ID" value="ENSNNAG00000004099.1"/>
</dbReference>
<evidence type="ECO:0000313" key="3">
    <source>
        <dbReference type="Proteomes" id="UP000694559"/>
    </source>
</evidence>
<feature type="domain" description="A to I editase" evidence="1">
    <location>
        <begin position="1"/>
        <end position="189"/>
    </location>
</feature>
<dbReference type="GO" id="GO:0008251">
    <property type="term" value="F:tRNA-specific adenosine deaminase activity"/>
    <property type="evidence" value="ECO:0007669"/>
    <property type="project" value="TreeGrafter"/>
</dbReference>
<dbReference type="SMART" id="SM00552">
    <property type="entry name" value="ADEAMc"/>
    <property type="match status" value="1"/>
</dbReference>
<dbReference type="Pfam" id="PF02137">
    <property type="entry name" value="A_deamin"/>
    <property type="match status" value="1"/>
</dbReference>
<sequence length="200" mass="22445">MSCSDKILRWNVLGLQGALLSHFIHPVYLRSVTLGYLYSQGHLTRAICCRMSRDGDAFGTRLPAPYVVNHPEVGRVSVYDSARQTGKTKESSINWCLPDGTSVEILDGTKGKVDGPKLDISRVSKQSLFQLFRMLCTKMVREDLKNFIVYSEAKESAADYQSAKQQFFWGLQEMGYGSWIGKPQEEEAFVLPEPAAPPFL</sequence>